<sequence>MIAQEGILIIDTDLVECLLYVNLLSKRLLEIWKLRMLLEYFSIVAEYSCLILLQSKCVIRDIKLIWAWAGRLNLHLEGTCPEWGHVLKESQVVGTPIFVVKAYLLINESFGFTTNLRSYTGNKALPRCVFHHEQILSPETPSTDQPTHQVVAEIHKRKGLKKASQPLATSSTN</sequence>
<reference evidence="4" key="1">
    <citation type="journal article" date="2010" name="Nature">
        <title>The sequence and de novo assembly of the giant panda genome.</title>
        <authorList>
            <person name="Li R."/>
            <person name="Fan W."/>
            <person name="Tian G."/>
            <person name="Zhu H."/>
            <person name="He L."/>
            <person name="Cai J."/>
            <person name="Huang Q."/>
            <person name="Cai Q."/>
            <person name="Li B."/>
            <person name="Bai Y."/>
            <person name="Zhang Z."/>
            <person name="Zhang Y."/>
            <person name="Wang W."/>
            <person name="Li J."/>
            <person name="Wei F."/>
            <person name="Li H."/>
            <person name="Jian M."/>
            <person name="Li J."/>
            <person name="Zhang Z."/>
            <person name="Nielsen R."/>
            <person name="Li D."/>
            <person name="Gu W."/>
            <person name="Yang Z."/>
            <person name="Xuan Z."/>
            <person name="Ryder O.A."/>
            <person name="Leung F.C."/>
            <person name="Zhou Y."/>
            <person name="Cao J."/>
            <person name="Sun X."/>
            <person name="Fu Y."/>
            <person name="Fang X."/>
            <person name="Guo X."/>
            <person name="Wang B."/>
            <person name="Hou R."/>
            <person name="Shen F."/>
            <person name="Mu B."/>
            <person name="Ni P."/>
            <person name="Lin R."/>
            <person name="Qian W."/>
            <person name="Wang G."/>
            <person name="Yu C."/>
            <person name="Nie W."/>
            <person name="Wang J."/>
            <person name="Wu Z."/>
            <person name="Liang H."/>
            <person name="Min J."/>
            <person name="Wu Q."/>
            <person name="Cheng S."/>
            <person name="Ruan J."/>
            <person name="Wang M."/>
            <person name="Shi Z."/>
            <person name="Wen M."/>
            <person name="Liu B."/>
            <person name="Ren X."/>
            <person name="Zheng H."/>
            <person name="Dong D."/>
            <person name="Cook K."/>
            <person name="Shan G."/>
            <person name="Zhang H."/>
            <person name="Kosiol C."/>
            <person name="Xie X."/>
            <person name="Lu Z."/>
            <person name="Zheng H."/>
            <person name="Li Y."/>
            <person name="Steiner C.C."/>
            <person name="Lam T.T."/>
            <person name="Lin S."/>
            <person name="Zhang Q."/>
            <person name="Li G."/>
            <person name="Tian J."/>
            <person name="Gong T."/>
            <person name="Liu H."/>
            <person name="Zhang D."/>
            <person name="Fang L."/>
            <person name="Ye C."/>
            <person name="Zhang J."/>
            <person name="Hu W."/>
            <person name="Xu A."/>
            <person name="Ren Y."/>
            <person name="Zhang G."/>
            <person name="Bruford M.W."/>
            <person name="Li Q."/>
            <person name="Ma L."/>
            <person name="Guo Y."/>
            <person name="An N."/>
            <person name="Hu Y."/>
            <person name="Zheng Y."/>
            <person name="Shi Y."/>
            <person name="Li Z."/>
            <person name="Liu Q."/>
            <person name="Chen Y."/>
            <person name="Zhao J."/>
            <person name="Qu N."/>
            <person name="Zhao S."/>
            <person name="Tian F."/>
            <person name="Wang X."/>
            <person name="Wang H."/>
            <person name="Xu L."/>
            <person name="Liu X."/>
            <person name="Vinar T."/>
            <person name="Wang Y."/>
            <person name="Lam T.W."/>
            <person name="Yiu S.M."/>
            <person name="Liu S."/>
            <person name="Zhang H."/>
            <person name="Li D."/>
            <person name="Huang Y."/>
            <person name="Wang X."/>
            <person name="Yang G."/>
            <person name="Jiang Z."/>
            <person name="Wang J."/>
            <person name="Qin N."/>
            <person name="Li L."/>
            <person name="Li J."/>
            <person name="Bolund L."/>
            <person name="Kristiansen K."/>
            <person name="Wong G.K."/>
            <person name="Olson M."/>
            <person name="Zhang X."/>
            <person name="Li S."/>
            <person name="Yang H."/>
            <person name="Wang J."/>
            <person name="Wang J."/>
        </authorList>
    </citation>
    <scope>NUCLEOTIDE SEQUENCE [LARGE SCALE GENOMIC DNA]</scope>
</reference>
<keyword evidence="2" id="KW-0251">Elongation factor</keyword>
<protein>
    <submittedName>
        <fullName evidence="4">Uncharacterized protein</fullName>
    </submittedName>
</protein>
<proteinExistence type="predicted"/>
<dbReference type="SUPFAM" id="SSF54980">
    <property type="entry name" value="EF-G C-terminal domain-like"/>
    <property type="match status" value="1"/>
</dbReference>
<dbReference type="GO" id="GO:0043022">
    <property type="term" value="F:ribosome binding"/>
    <property type="evidence" value="ECO:0007669"/>
    <property type="project" value="TreeGrafter"/>
</dbReference>
<dbReference type="EMBL" id="GL192500">
    <property type="protein sequence ID" value="EFB24603.1"/>
    <property type="molecule type" value="Genomic_DNA"/>
</dbReference>
<name>D2H5B4_AILME</name>
<evidence type="ECO:0000313" key="4">
    <source>
        <dbReference type="EMBL" id="EFB24603.1"/>
    </source>
</evidence>
<dbReference type="PANTHER" id="PTHR42908:SF10">
    <property type="entry name" value="EUKARYOTIC TRANSLATION ELONGATION FACTOR 2"/>
    <property type="match status" value="1"/>
</dbReference>
<dbReference type="GO" id="GO:0003746">
    <property type="term" value="F:translation elongation factor activity"/>
    <property type="evidence" value="ECO:0007669"/>
    <property type="project" value="UniProtKB-KW"/>
</dbReference>
<gene>
    <name evidence="4" type="ORF">PANDA_005074</name>
</gene>
<accession>D2H5B4</accession>
<organism evidence="4">
    <name type="scientific">Ailuropoda melanoleuca</name>
    <name type="common">Giant panda</name>
    <dbReference type="NCBI Taxonomy" id="9646"/>
    <lineage>
        <taxon>Eukaryota</taxon>
        <taxon>Metazoa</taxon>
        <taxon>Chordata</taxon>
        <taxon>Craniata</taxon>
        <taxon>Vertebrata</taxon>
        <taxon>Euteleostomi</taxon>
        <taxon>Mammalia</taxon>
        <taxon>Eutheria</taxon>
        <taxon>Laurasiatheria</taxon>
        <taxon>Carnivora</taxon>
        <taxon>Caniformia</taxon>
        <taxon>Ursidae</taxon>
        <taxon>Ailuropoda</taxon>
    </lineage>
</organism>
<evidence type="ECO:0000256" key="3">
    <source>
        <dbReference type="ARBA" id="ARBA00022917"/>
    </source>
</evidence>
<dbReference type="InParanoid" id="D2H5B4"/>
<dbReference type="InterPro" id="IPR035647">
    <property type="entry name" value="EFG_III/V"/>
</dbReference>
<keyword evidence="1" id="KW-0963">Cytoplasm</keyword>
<dbReference type="AlphaFoldDB" id="D2H5B4"/>
<dbReference type="GO" id="GO:1990904">
    <property type="term" value="C:ribonucleoprotein complex"/>
    <property type="evidence" value="ECO:0007669"/>
    <property type="project" value="TreeGrafter"/>
</dbReference>
<evidence type="ECO:0000256" key="2">
    <source>
        <dbReference type="ARBA" id="ARBA00022768"/>
    </source>
</evidence>
<keyword evidence="3" id="KW-0648">Protein biosynthesis</keyword>
<dbReference type="GO" id="GO:0005829">
    <property type="term" value="C:cytosol"/>
    <property type="evidence" value="ECO:0007669"/>
    <property type="project" value="TreeGrafter"/>
</dbReference>
<evidence type="ECO:0000256" key="1">
    <source>
        <dbReference type="ARBA" id="ARBA00022490"/>
    </source>
</evidence>
<dbReference type="Gene3D" id="3.30.70.240">
    <property type="match status" value="1"/>
</dbReference>
<dbReference type="PANTHER" id="PTHR42908">
    <property type="entry name" value="TRANSLATION ELONGATION FACTOR-RELATED"/>
    <property type="match status" value="1"/>
</dbReference>
<dbReference type="GO" id="GO:0003924">
    <property type="term" value="F:GTPase activity"/>
    <property type="evidence" value="ECO:0007669"/>
    <property type="project" value="TreeGrafter"/>
</dbReference>